<protein>
    <submittedName>
        <fullName evidence="1">Uncharacterized protein</fullName>
    </submittedName>
</protein>
<dbReference type="VEuPathDB" id="VectorBase:ASTEI20_040792"/>
<organism evidence="1 2">
    <name type="scientific">Anopheles stephensi</name>
    <name type="common">Indo-Pakistan malaria mosquito</name>
    <dbReference type="NCBI Taxonomy" id="30069"/>
    <lineage>
        <taxon>Eukaryota</taxon>
        <taxon>Metazoa</taxon>
        <taxon>Ecdysozoa</taxon>
        <taxon>Arthropoda</taxon>
        <taxon>Hexapoda</taxon>
        <taxon>Insecta</taxon>
        <taxon>Pterygota</taxon>
        <taxon>Neoptera</taxon>
        <taxon>Endopterygota</taxon>
        <taxon>Diptera</taxon>
        <taxon>Nematocera</taxon>
        <taxon>Culicoidea</taxon>
        <taxon>Culicidae</taxon>
        <taxon>Anophelinae</taxon>
        <taxon>Anopheles</taxon>
    </lineage>
</organism>
<keyword evidence="2" id="KW-1185">Reference proteome</keyword>
<reference evidence="2" key="1">
    <citation type="journal article" date="2014" name="Genome Biol.">
        <title>Genome analysis of a major urban malaria vector mosquito, Anopheles stephensi.</title>
        <authorList>
            <person name="Jiang X."/>
            <person name="Peery A."/>
            <person name="Hall A.B."/>
            <person name="Sharma A."/>
            <person name="Chen X.G."/>
            <person name="Waterhouse R.M."/>
            <person name="Komissarov A."/>
            <person name="Riehle M.M."/>
            <person name="Shouche Y."/>
            <person name="Sharakhova M.V."/>
            <person name="Lawson D."/>
            <person name="Pakpour N."/>
            <person name="Arensburger P."/>
            <person name="Davidson V.L."/>
            <person name="Eiglmeier K."/>
            <person name="Emrich S."/>
            <person name="George P."/>
            <person name="Kennedy R.C."/>
            <person name="Mane S.P."/>
            <person name="Maslen G."/>
            <person name="Oringanje C."/>
            <person name="Qi Y."/>
            <person name="Settlage R."/>
            <person name="Tojo M."/>
            <person name="Tubio J.M."/>
            <person name="Unger M.F."/>
            <person name="Wang B."/>
            <person name="Vernick K.D."/>
            <person name="Ribeiro J.M."/>
            <person name="James A.A."/>
            <person name="Michel K."/>
            <person name="Riehle M.A."/>
            <person name="Luckhart S."/>
            <person name="Sharakhov I.V."/>
            <person name="Tu Z."/>
        </authorList>
    </citation>
    <scope>NUCLEOTIDE SEQUENCE [LARGE SCALE GENOMIC DNA]</scope>
    <source>
        <strain evidence="2">Indian</strain>
    </source>
</reference>
<sequence length="391" mass="41739">MGFVSTNLADTEATSWIPASVHGPYPPHMVPGGVDSDGAQIFVGRAHHAGDLLPAKVIPDKNAAYVAHGGLETFVDQVEVLVHKQLIWDTASSGQVPMGAVVGGHTSDGEPLYVGRAYHEGSQTIGKVQCSHSCIYIPYGGSEVSVPTYEVLCERRLPLKKSSRGFLRQDLRQGKCIIMSGGYPHYGFHPDYLCNPSDLSYNPAEAPPAPFAGVARTSSSSSDSSSSPSVCCETVKPPSYGASVPNEFAGCWQYCNINGPFPPNMVRAGVDCDGEVIYVGRAFHEGDMIPAKVIPTKNVAFVCHGGEEVLKEDFEVLRYGAFVWEYATGGSVPESAMKIGETADGESLYMGRAIHGGSQTPGKIHPSHGCCYLPFDGAEVSVTDYEVLCIR</sequence>
<dbReference type="AlphaFoldDB" id="A0A182Y347"/>
<dbReference type="STRING" id="30069.A0A182Y347"/>
<evidence type="ECO:0000313" key="2">
    <source>
        <dbReference type="Proteomes" id="UP000076408"/>
    </source>
</evidence>
<dbReference type="VEuPathDB" id="VectorBase:ASTE010513"/>
<dbReference type="PANTHER" id="PTHR31649">
    <property type="entry name" value="AGAP009604-PA"/>
    <property type="match status" value="1"/>
</dbReference>
<dbReference type="OMA" id="ANHECEL"/>
<evidence type="ECO:0000313" key="1">
    <source>
        <dbReference type="EnsemblMetazoa" id="ASTEI02883-PA"/>
    </source>
</evidence>
<name>A0A182Y347_ANOST</name>
<dbReference type="Pfam" id="PF11901">
    <property type="entry name" value="DM9"/>
    <property type="match status" value="2"/>
</dbReference>
<dbReference type="EnsemblMetazoa" id="ASTEI02883-RA">
    <property type="protein sequence ID" value="ASTEI02883-PA"/>
    <property type="gene ID" value="ASTEI02883"/>
</dbReference>
<reference evidence="1" key="2">
    <citation type="submission" date="2020-05" db="UniProtKB">
        <authorList>
            <consortium name="EnsemblMetazoa"/>
        </authorList>
    </citation>
    <scope>IDENTIFICATION</scope>
    <source>
        <strain evidence="1">Indian</strain>
    </source>
</reference>
<accession>A0A182Y347</accession>
<dbReference type="PANTHER" id="PTHR31649:SF10">
    <property type="entry name" value="IP19903P-RELATED"/>
    <property type="match status" value="1"/>
</dbReference>
<dbReference type="VEuPathDB" id="VectorBase:ASTEI02883"/>
<dbReference type="InterPro" id="IPR006616">
    <property type="entry name" value="DM9_repeat"/>
</dbReference>
<dbReference type="Proteomes" id="UP000076408">
    <property type="component" value="Unassembled WGS sequence"/>
</dbReference>
<dbReference type="SMART" id="SM00696">
    <property type="entry name" value="DM9"/>
    <property type="match status" value="4"/>
</dbReference>
<proteinExistence type="predicted"/>